<evidence type="ECO:0000256" key="7">
    <source>
        <dbReference type="ARBA" id="ARBA00022840"/>
    </source>
</evidence>
<reference evidence="16 19" key="2">
    <citation type="submission" date="2017-09" db="EMBL/GenBank/DDBJ databases">
        <title>High-quality draft genome sequence of Butyrivibrio fibrisolvens INBov1, isolated from cow rumen.</title>
        <authorList>
            <person name="Rodriguez Hernaez J."/>
            <person name="Rivarola M."/>
            <person name="Paniego N."/>
            <person name="Cravero S."/>
            <person name="Ceron Cucchi M."/>
            <person name="Martinez M.C."/>
        </authorList>
    </citation>
    <scope>NUCLEOTIDE SEQUENCE [LARGE SCALE GENOMIC DNA]</scope>
    <source>
        <strain evidence="16 19">INBov1</strain>
    </source>
</reference>
<dbReference type="Gene3D" id="3.30.300.10">
    <property type="match status" value="3"/>
</dbReference>
<dbReference type="HAMAP" id="MF_00086">
    <property type="entry name" value="S_AdoMet_synth1"/>
    <property type="match status" value="1"/>
</dbReference>
<comment type="function">
    <text evidence="10">Catalyzes the formation of S-adenosylmethionine (AdoMet) from methionine and ATP. The overall synthetic reaction is composed of two sequential steps, AdoMet formation and the subsequent tripolyphosphate hydrolysis which occurs prior to release of AdoMet from the enzyme.</text>
</comment>
<evidence type="ECO:0000256" key="9">
    <source>
        <dbReference type="ARBA" id="ARBA00022958"/>
    </source>
</evidence>
<dbReference type="PIRSF" id="PIRSF000497">
    <property type="entry name" value="MAT"/>
    <property type="match status" value="1"/>
</dbReference>
<keyword evidence="4 10" id="KW-0808">Transferase</keyword>
<keyword evidence="19" id="KW-1185">Reference proteome</keyword>
<evidence type="ECO:0000256" key="12">
    <source>
        <dbReference type="RuleBase" id="RU004462"/>
    </source>
</evidence>
<evidence type="ECO:0000256" key="2">
    <source>
        <dbReference type="ARBA" id="ARBA00009685"/>
    </source>
</evidence>
<dbReference type="EMBL" id="NXNG01000001">
    <property type="protein sequence ID" value="PWT27622.1"/>
    <property type="molecule type" value="Genomic_DNA"/>
</dbReference>
<evidence type="ECO:0000259" key="14">
    <source>
        <dbReference type="Pfam" id="PF02772"/>
    </source>
</evidence>
<feature type="binding site" evidence="10">
    <location>
        <position position="42"/>
    </location>
    <ligand>
        <name>K(+)</name>
        <dbReference type="ChEBI" id="CHEBI:29103"/>
    </ligand>
</feature>
<dbReference type="GO" id="GO:0006730">
    <property type="term" value="P:one-carbon metabolic process"/>
    <property type="evidence" value="ECO:0007669"/>
    <property type="project" value="UniProtKB-KW"/>
</dbReference>
<sequence length="394" mass="42390">MGKLFTSESVTEGHPDKVADQISDAILDALLEQDPKSRVAAETTVATGLALIVGEITTKAYVDISKVVRDTIREIGYTKNSDGFNADSIAVLQSIDEQSADIALGVDKAYESKQEGASKDYGTGAGDQGIIFGYATNETPEYLPPAISFAHRLTRQLAKVRKDGTLAYLGPDGKSQVTVEFDDSGKKVKRIDTIVISTQHSADVTQEQIHKDIKEYVIKAVIPAELLDEATKYFINPTGRFVIGGPQGDSGLTGRKIIVDTYGGAGHHGGGAFSGKDPTKVDRSAAYAARWVAKNLVAAGAADQLEIELAYAIGVAEPVSITVDTFGTGKYSDEKLVEVVKNVFDLRPEAIIDSLDLRRPIYKKTAAYGHFGRDDADFTWEKLDKVEAIKAQLG</sequence>
<feature type="domain" description="S-adenosylmethionine synthetase N-terminal" evidence="13">
    <location>
        <begin position="4"/>
        <end position="100"/>
    </location>
</feature>
<dbReference type="GO" id="GO:0004478">
    <property type="term" value="F:methionine adenosyltransferase activity"/>
    <property type="evidence" value="ECO:0007669"/>
    <property type="project" value="UniProtKB-UniRule"/>
</dbReference>
<feature type="binding site" description="in other chain" evidence="10">
    <location>
        <begin position="172"/>
        <end position="174"/>
    </location>
    <ligand>
        <name>ATP</name>
        <dbReference type="ChEBI" id="CHEBI:30616"/>
        <note>ligand shared between two neighboring subunits</note>
    </ligand>
</feature>
<feature type="binding site" description="in other chain" evidence="10">
    <location>
        <position position="98"/>
    </location>
    <ligand>
        <name>L-methionine</name>
        <dbReference type="ChEBI" id="CHEBI:57844"/>
        <note>ligand shared between two neighboring subunits</note>
    </ligand>
</feature>
<keyword evidence="6 10" id="KW-0547">Nucleotide-binding</keyword>
<comment type="pathway">
    <text evidence="1 10">Amino-acid biosynthesis; S-adenosyl-L-methionine biosynthesis; S-adenosyl-L-methionine from L-methionine: step 1/1.</text>
</comment>
<dbReference type="CDD" id="cd18079">
    <property type="entry name" value="S-AdoMet_synt"/>
    <property type="match status" value="1"/>
</dbReference>
<feature type="binding site" description="in other chain" evidence="10">
    <location>
        <position position="55"/>
    </location>
    <ligand>
        <name>L-methionine</name>
        <dbReference type="ChEBI" id="CHEBI:57844"/>
        <note>ligand shared between two neighboring subunits</note>
    </ligand>
</feature>
<organism evidence="17 18">
    <name type="scientific">Butyrivibrio fibrisolvens</name>
    <dbReference type="NCBI Taxonomy" id="831"/>
    <lineage>
        <taxon>Bacteria</taxon>
        <taxon>Bacillati</taxon>
        <taxon>Bacillota</taxon>
        <taxon>Clostridia</taxon>
        <taxon>Lachnospirales</taxon>
        <taxon>Lachnospiraceae</taxon>
        <taxon>Butyrivibrio</taxon>
    </lineage>
</organism>
<evidence type="ECO:0000313" key="16">
    <source>
        <dbReference type="EMBL" id="PWT27622.1"/>
    </source>
</evidence>
<comment type="cofactor">
    <cofactor evidence="10">
        <name>Mg(2+)</name>
        <dbReference type="ChEBI" id="CHEBI:18420"/>
    </cofactor>
    <text evidence="10">Binds 2 divalent ions per subunit.</text>
</comment>
<comment type="similarity">
    <text evidence="2 10 12">Belongs to the AdoMet synthase family.</text>
</comment>
<accession>A0A1H9S2M9</accession>
<dbReference type="InterPro" id="IPR022636">
    <property type="entry name" value="S-AdoMet_synthetase_sfam"/>
</dbReference>
<dbReference type="PROSITE" id="PS00376">
    <property type="entry name" value="ADOMET_SYNTHASE_1"/>
    <property type="match status" value="1"/>
</dbReference>
<gene>
    <name evidence="10" type="primary">metK</name>
    <name evidence="16" type="ORF">CPT75_11215</name>
    <name evidence="17" type="ORF">SAMN04487884_11154</name>
</gene>
<dbReference type="InterPro" id="IPR002133">
    <property type="entry name" value="S-AdoMet_synthetase"/>
</dbReference>
<dbReference type="Proteomes" id="UP000245488">
    <property type="component" value="Chromosome"/>
</dbReference>
<dbReference type="InterPro" id="IPR022631">
    <property type="entry name" value="ADOMET_SYNTHASE_CS"/>
</dbReference>
<dbReference type="eggNOG" id="COG0192">
    <property type="taxonomic scope" value="Bacteria"/>
</dbReference>
<reference evidence="17 18" key="1">
    <citation type="submission" date="2016-10" db="EMBL/GenBank/DDBJ databases">
        <authorList>
            <person name="de Groot N.N."/>
        </authorList>
    </citation>
    <scope>NUCLEOTIDE SEQUENCE [LARGE SCALE GENOMIC DNA]</scope>
    <source>
        <strain evidence="17 18">AR40</strain>
    </source>
</reference>
<dbReference type="GO" id="GO:0005524">
    <property type="term" value="F:ATP binding"/>
    <property type="evidence" value="ECO:0007669"/>
    <property type="project" value="UniProtKB-UniRule"/>
</dbReference>
<feature type="binding site" evidence="10">
    <location>
        <position position="272"/>
    </location>
    <ligand>
        <name>ATP</name>
        <dbReference type="ChEBI" id="CHEBI:30616"/>
        <note>ligand shared between two neighboring subunits</note>
    </ligand>
</feature>
<feature type="domain" description="S-adenosylmethionine synthetase central" evidence="14">
    <location>
        <begin position="123"/>
        <end position="241"/>
    </location>
</feature>
<feature type="domain" description="S-adenosylmethionine synthetase C-terminal" evidence="15">
    <location>
        <begin position="243"/>
        <end position="382"/>
    </location>
</feature>
<feature type="binding site" evidence="10">
    <location>
        <position position="249"/>
    </location>
    <ligand>
        <name>ATP</name>
        <dbReference type="ChEBI" id="CHEBI:30616"/>
        <note>ligand shared between two neighboring subunits</note>
    </ligand>
</feature>
<dbReference type="Pfam" id="PF02772">
    <property type="entry name" value="S-AdoMet_synt_M"/>
    <property type="match status" value="1"/>
</dbReference>
<feature type="binding site" description="in other chain" evidence="10">
    <location>
        <begin position="240"/>
        <end position="241"/>
    </location>
    <ligand>
        <name>ATP</name>
        <dbReference type="ChEBI" id="CHEBI:30616"/>
        <note>ligand shared between two neighboring subunits</note>
    </ligand>
</feature>
<proteinExistence type="inferred from homology"/>
<evidence type="ECO:0000256" key="1">
    <source>
        <dbReference type="ARBA" id="ARBA00005224"/>
    </source>
</evidence>
<evidence type="ECO:0000259" key="15">
    <source>
        <dbReference type="Pfam" id="PF02773"/>
    </source>
</evidence>
<dbReference type="GO" id="GO:0005737">
    <property type="term" value="C:cytoplasm"/>
    <property type="evidence" value="ECO:0007669"/>
    <property type="project" value="UniProtKB-SubCell"/>
</dbReference>
<dbReference type="AlphaFoldDB" id="A0A1H9S2M9"/>
<evidence type="ECO:0000313" key="17">
    <source>
        <dbReference type="EMBL" id="SER79282.1"/>
    </source>
</evidence>
<keyword evidence="7 10" id="KW-0067">ATP-binding</keyword>
<dbReference type="GO" id="GO:0000287">
    <property type="term" value="F:magnesium ion binding"/>
    <property type="evidence" value="ECO:0007669"/>
    <property type="project" value="UniProtKB-UniRule"/>
</dbReference>
<evidence type="ECO:0000256" key="5">
    <source>
        <dbReference type="ARBA" id="ARBA00022723"/>
    </source>
</evidence>
<evidence type="ECO:0000256" key="11">
    <source>
        <dbReference type="RuleBase" id="RU000542"/>
    </source>
</evidence>
<dbReference type="Pfam" id="PF02773">
    <property type="entry name" value="S-AdoMet_synt_C"/>
    <property type="match status" value="1"/>
</dbReference>
<evidence type="ECO:0000256" key="6">
    <source>
        <dbReference type="ARBA" id="ARBA00022741"/>
    </source>
</evidence>
<keyword evidence="8 10" id="KW-0460">Magnesium</keyword>
<evidence type="ECO:0000259" key="13">
    <source>
        <dbReference type="Pfam" id="PF00438"/>
    </source>
</evidence>
<dbReference type="RefSeq" id="WP_022753063.1">
    <property type="nucleotide sequence ID" value="NZ_CM009896.1"/>
</dbReference>
<dbReference type="PANTHER" id="PTHR11964">
    <property type="entry name" value="S-ADENOSYLMETHIONINE SYNTHETASE"/>
    <property type="match status" value="1"/>
</dbReference>
<comment type="subunit">
    <text evidence="10">Homotetramer; dimer of dimers.</text>
</comment>
<feature type="binding site" description="in other chain" evidence="10">
    <location>
        <position position="280"/>
    </location>
    <ligand>
        <name>L-methionine</name>
        <dbReference type="ChEBI" id="CHEBI:57844"/>
        <note>ligand shared between two neighboring subunits</note>
    </ligand>
</feature>
<feature type="region of interest" description="Flexible loop" evidence="10">
    <location>
        <begin position="98"/>
        <end position="108"/>
    </location>
</feature>
<dbReference type="UniPathway" id="UPA00315">
    <property type="reaction ID" value="UER00080"/>
</dbReference>
<feature type="binding site" evidence="10">
    <location>
        <position position="276"/>
    </location>
    <ligand>
        <name>ATP</name>
        <dbReference type="ChEBI" id="CHEBI:30616"/>
        <note>ligand shared between two neighboring subunits</note>
    </ligand>
</feature>
<comment type="catalytic activity">
    <reaction evidence="10">
        <text>L-methionine + ATP + H2O = S-adenosyl-L-methionine + phosphate + diphosphate</text>
        <dbReference type="Rhea" id="RHEA:21080"/>
        <dbReference type="ChEBI" id="CHEBI:15377"/>
        <dbReference type="ChEBI" id="CHEBI:30616"/>
        <dbReference type="ChEBI" id="CHEBI:33019"/>
        <dbReference type="ChEBI" id="CHEBI:43474"/>
        <dbReference type="ChEBI" id="CHEBI:57844"/>
        <dbReference type="ChEBI" id="CHEBI:59789"/>
        <dbReference type="EC" id="2.5.1.6"/>
    </reaction>
</comment>
<dbReference type="PROSITE" id="PS00377">
    <property type="entry name" value="ADOMET_SYNTHASE_2"/>
    <property type="match status" value="1"/>
</dbReference>
<evidence type="ECO:0000256" key="4">
    <source>
        <dbReference type="ARBA" id="ARBA00022679"/>
    </source>
</evidence>
<evidence type="ECO:0000256" key="10">
    <source>
        <dbReference type="HAMAP-Rule" id="MF_00086"/>
    </source>
</evidence>
<comment type="subcellular location">
    <subcellularLocation>
        <location evidence="10 11">Cytoplasm</location>
    </subcellularLocation>
</comment>
<name>A0A1H9S2M9_BUTFI</name>
<feature type="binding site" evidence="10">
    <location>
        <position position="16"/>
    </location>
    <ligand>
        <name>Mg(2+)</name>
        <dbReference type="ChEBI" id="CHEBI:18420"/>
    </ligand>
</feature>
<dbReference type="GO" id="GO:0006556">
    <property type="term" value="P:S-adenosylmethionine biosynthetic process"/>
    <property type="evidence" value="ECO:0007669"/>
    <property type="project" value="UniProtKB-UniRule"/>
</dbReference>
<feature type="binding site" description="in other chain" evidence="10">
    <location>
        <position position="14"/>
    </location>
    <ligand>
        <name>ATP</name>
        <dbReference type="ChEBI" id="CHEBI:30616"/>
        <note>ligand shared between two neighboring subunits</note>
    </ligand>
</feature>
<dbReference type="Pfam" id="PF00438">
    <property type="entry name" value="S-AdoMet_synt_N"/>
    <property type="match status" value="1"/>
</dbReference>
<dbReference type="EC" id="2.5.1.6" evidence="10"/>
<dbReference type="InterPro" id="IPR022630">
    <property type="entry name" value="S-AdoMet_synt_C"/>
</dbReference>
<dbReference type="EMBL" id="FOGJ01000011">
    <property type="protein sequence ID" value="SER79282.1"/>
    <property type="molecule type" value="Genomic_DNA"/>
</dbReference>
<dbReference type="InterPro" id="IPR022629">
    <property type="entry name" value="S-AdoMet_synt_central"/>
</dbReference>
<keyword evidence="10" id="KW-0963">Cytoplasm</keyword>
<dbReference type="OrthoDB" id="9801686at2"/>
<dbReference type="NCBIfam" id="TIGR01034">
    <property type="entry name" value="metK"/>
    <property type="match status" value="1"/>
</dbReference>
<evidence type="ECO:0000256" key="8">
    <source>
        <dbReference type="ARBA" id="ARBA00022842"/>
    </source>
</evidence>
<dbReference type="Proteomes" id="UP000182584">
    <property type="component" value="Unassembled WGS sequence"/>
</dbReference>
<evidence type="ECO:0000256" key="3">
    <source>
        <dbReference type="ARBA" id="ARBA00022563"/>
    </source>
</evidence>
<dbReference type="SUPFAM" id="SSF55973">
    <property type="entry name" value="S-adenosylmethionine synthetase"/>
    <property type="match status" value="3"/>
</dbReference>
<dbReference type="InterPro" id="IPR022628">
    <property type="entry name" value="S-AdoMet_synt_N"/>
</dbReference>
<protein>
    <recommendedName>
        <fullName evidence="10">S-adenosylmethionine synthase</fullName>
        <shortName evidence="10">AdoMet synthase</shortName>
        <ecNumber evidence="10">2.5.1.6</ecNumber>
    </recommendedName>
    <alternativeName>
        <fullName evidence="10">MAT</fullName>
    </alternativeName>
    <alternativeName>
        <fullName evidence="10">Methionine adenosyltransferase</fullName>
    </alternativeName>
</protein>
<evidence type="ECO:0000313" key="18">
    <source>
        <dbReference type="Proteomes" id="UP000182584"/>
    </source>
</evidence>
<evidence type="ECO:0000313" key="19">
    <source>
        <dbReference type="Proteomes" id="UP000245488"/>
    </source>
</evidence>
<keyword evidence="3 10" id="KW-0554">One-carbon metabolism</keyword>
<dbReference type="FunFam" id="3.30.300.10:FF:000004">
    <property type="entry name" value="S-adenosylmethionine synthase"/>
    <property type="match status" value="1"/>
</dbReference>
<comment type="cofactor">
    <cofactor evidence="10">
        <name>K(+)</name>
        <dbReference type="ChEBI" id="CHEBI:29103"/>
    </cofactor>
    <text evidence="10">Binds 1 potassium ion per subunit.</text>
</comment>
<keyword evidence="5 10" id="KW-0479">Metal-binding</keyword>
<feature type="binding site" description="in other chain" evidence="10">
    <location>
        <begin position="255"/>
        <end position="256"/>
    </location>
    <ligand>
        <name>ATP</name>
        <dbReference type="ChEBI" id="CHEBI:30616"/>
        <note>ligand shared between two neighboring subunits</note>
    </ligand>
</feature>
<feature type="binding site" evidence="10">
    <location>
        <position position="249"/>
    </location>
    <ligand>
        <name>L-methionine</name>
        <dbReference type="ChEBI" id="CHEBI:57844"/>
        <note>ligand shared between two neighboring subunits</note>
    </ligand>
</feature>
<dbReference type="FunFam" id="3.30.300.10:FF:000003">
    <property type="entry name" value="S-adenosylmethionine synthase"/>
    <property type="match status" value="1"/>
</dbReference>
<keyword evidence="9 10" id="KW-0630">Potassium</keyword>